<dbReference type="RefSeq" id="WP_155911802.1">
    <property type="nucleotide sequence ID" value="NZ_KY349138.1"/>
</dbReference>
<evidence type="ECO:0000259" key="1">
    <source>
        <dbReference type="PROSITE" id="PS50943"/>
    </source>
</evidence>
<name>A0A1S6GKP2_9MYCO</name>
<dbReference type="CDD" id="cd00093">
    <property type="entry name" value="HTH_XRE"/>
    <property type="match status" value="1"/>
</dbReference>
<protein>
    <submittedName>
        <fullName evidence="2">Helix-turn-helix protein</fullName>
    </submittedName>
</protein>
<geneLocation type="plasmid" evidence="2">
    <name>pCBMA213_2</name>
</geneLocation>
<sequence>MAGPNSLGDYLRARRNHVQPSDVGLPGGAGRRVNGLRREELALLAGISPDYYLRLEQGRDRNPSHKVIAALATALRLDQAGTDHLYQLANAQPPQHQRPAAEQLPDGIAELVDRMPMPALVSGRYHDVLASNALARAISPNFAPGRNLLRGVFLDPYDRALHLDWEQATAAVAGGLRQIAGAQPEDPCLVDLINDLSAGSARFRELWARADVGYRRDGFSHFRHPLVGEMHLRRNKLDIPHTDGQHLLVYHADPDTPTAAALQRLAATASLE</sequence>
<dbReference type="PROSITE" id="PS50943">
    <property type="entry name" value="HTH_CROC1"/>
    <property type="match status" value="1"/>
</dbReference>
<dbReference type="PANTHER" id="PTHR35010:SF2">
    <property type="entry name" value="BLL4672 PROTEIN"/>
    <property type="match status" value="1"/>
</dbReference>
<evidence type="ECO:0000313" key="2">
    <source>
        <dbReference type="EMBL" id="AQS22426.1"/>
    </source>
</evidence>
<dbReference type="InterPro" id="IPR001387">
    <property type="entry name" value="Cro/C1-type_HTH"/>
</dbReference>
<keyword evidence="2" id="KW-0614">Plasmid</keyword>
<dbReference type="InterPro" id="IPR041413">
    <property type="entry name" value="MLTR_LBD"/>
</dbReference>
<gene>
    <name evidence="2" type="ORF">pCBMA213_2_00062</name>
</gene>
<dbReference type="PANTHER" id="PTHR35010">
    <property type="entry name" value="BLL4672 PROTEIN-RELATED"/>
    <property type="match status" value="1"/>
</dbReference>
<dbReference type="SMART" id="SM00530">
    <property type="entry name" value="HTH_XRE"/>
    <property type="match status" value="1"/>
</dbReference>
<dbReference type="InterPro" id="IPR010982">
    <property type="entry name" value="Lambda_DNA-bd_dom_sf"/>
</dbReference>
<reference evidence="2" key="1">
    <citation type="submission" date="2016-12" db="EMBL/GenBank/DDBJ databases">
        <title>Complete plasmid sequence carrying type IV-like and type VII secretion systems from an atypical mycobacteria strain.</title>
        <authorList>
            <person name="Morgado S."/>
            <person name="Marin M."/>
            <person name="Fonseca E."/>
            <person name="Freitas F."/>
            <person name="Vicente A.C."/>
        </authorList>
    </citation>
    <scope>NUCLEOTIDE SEQUENCE</scope>
    <source>
        <strain evidence="2">CBMA 213</strain>
        <plasmid evidence="2">pCBMA213_2</plasmid>
    </source>
</reference>
<accession>A0A1S6GKP2</accession>
<feature type="domain" description="HTH cro/C1-type" evidence="1">
    <location>
        <begin position="31"/>
        <end position="82"/>
    </location>
</feature>
<dbReference type="Pfam" id="PF17765">
    <property type="entry name" value="MLTR_LBD"/>
    <property type="match status" value="1"/>
</dbReference>
<proteinExistence type="predicted"/>
<dbReference type="AlphaFoldDB" id="A0A1S6GKP2"/>
<dbReference type="Pfam" id="PF13560">
    <property type="entry name" value="HTH_31"/>
    <property type="match status" value="1"/>
</dbReference>
<dbReference type="SUPFAM" id="SSF47413">
    <property type="entry name" value="lambda repressor-like DNA-binding domains"/>
    <property type="match status" value="1"/>
</dbReference>
<dbReference type="Gene3D" id="3.30.450.180">
    <property type="match status" value="1"/>
</dbReference>
<dbReference type="GO" id="GO:0003677">
    <property type="term" value="F:DNA binding"/>
    <property type="evidence" value="ECO:0007669"/>
    <property type="project" value="InterPro"/>
</dbReference>
<organism evidence="2">
    <name type="scientific">Mycolicibacterium sp. CBMA 213</name>
    <dbReference type="NCBI Taxonomy" id="1968788"/>
    <lineage>
        <taxon>Bacteria</taxon>
        <taxon>Bacillati</taxon>
        <taxon>Actinomycetota</taxon>
        <taxon>Actinomycetes</taxon>
        <taxon>Mycobacteriales</taxon>
        <taxon>Mycobacteriaceae</taxon>
        <taxon>Mycolicibacterium</taxon>
    </lineage>
</organism>
<dbReference type="EMBL" id="KY349138">
    <property type="protein sequence ID" value="AQS22426.1"/>
    <property type="molecule type" value="Genomic_DNA"/>
</dbReference>
<dbReference type="Gene3D" id="1.10.260.40">
    <property type="entry name" value="lambda repressor-like DNA-binding domains"/>
    <property type="match status" value="1"/>
</dbReference>